<evidence type="ECO:0000256" key="3">
    <source>
        <dbReference type="ARBA" id="ARBA00023082"/>
    </source>
</evidence>
<accession>A0A7C4XZZ9</accession>
<keyword evidence="4" id="KW-0238">DNA-binding</keyword>
<gene>
    <name evidence="8" type="ORF">ENV82_01150</name>
</gene>
<reference evidence="8" key="1">
    <citation type="journal article" date="2020" name="mSystems">
        <title>Genome- and Community-Level Interaction Insights into Carbon Utilization and Element Cycling Functions of Hydrothermarchaeota in Hydrothermal Sediment.</title>
        <authorList>
            <person name="Zhou Z."/>
            <person name="Liu Y."/>
            <person name="Xu W."/>
            <person name="Pan J."/>
            <person name="Luo Z.H."/>
            <person name="Li M."/>
        </authorList>
    </citation>
    <scope>NUCLEOTIDE SEQUENCE [LARGE SCALE GENOMIC DNA]</scope>
    <source>
        <strain evidence="8">SpSt-794</strain>
    </source>
</reference>
<dbReference type="SUPFAM" id="SSF88946">
    <property type="entry name" value="Sigma2 domain of RNA polymerase sigma factors"/>
    <property type="match status" value="1"/>
</dbReference>
<protein>
    <submittedName>
        <fullName evidence="8">Sigma-70 family RNA polymerase sigma factor</fullName>
    </submittedName>
</protein>
<evidence type="ECO:0000256" key="4">
    <source>
        <dbReference type="ARBA" id="ARBA00023125"/>
    </source>
</evidence>
<dbReference type="GO" id="GO:0016987">
    <property type="term" value="F:sigma factor activity"/>
    <property type="evidence" value="ECO:0007669"/>
    <property type="project" value="UniProtKB-KW"/>
</dbReference>
<evidence type="ECO:0000259" key="7">
    <source>
        <dbReference type="Pfam" id="PF04545"/>
    </source>
</evidence>
<evidence type="ECO:0000313" key="8">
    <source>
        <dbReference type="EMBL" id="HGW60035.1"/>
    </source>
</evidence>
<evidence type="ECO:0000256" key="2">
    <source>
        <dbReference type="ARBA" id="ARBA00023015"/>
    </source>
</evidence>
<dbReference type="InterPro" id="IPR036388">
    <property type="entry name" value="WH-like_DNA-bd_sf"/>
</dbReference>
<dbReference type="InterPro" id="IPR007627">
    <property type="entry name" value="RNA_pol_sigma70_r2"/>
</dbReference>
<dbReference type="Pfam" id="PF04542">
    <property type="entry name" value="Sigma70_r2"/>
    <property type="match status" value="1"/>
</dbReference>
<dbReference type="PANTHER" id="PTHR43133">
    <property type="entry name" value="RNA POLYMERASE ECF-TYPE SIGMA FACTO"/>
    <property type="match status" value="1"/>
</dbReference>
<feature type="domain" description="RNA polymerase sigma-70 region 4" evidence="7">
    <location>
        <begin position="136"/>
        <end position="184"/>
    </location>
</feature>
<evidence type="ECO:0000256" key="5">
    <source>
        <dbReference type="ARBA" id="ARBA00023163"/>
    </source>
</evidence>
<organism evidence="8">
    <name type="scientific">Caldisericum exile</name>
    <dbReference type="NCBI Taxonomy" id="693075"/>
    <lineage>
        <taxon>Bacteria</taxon>
        <taxon>Pseudomonadati</taxon>
        <taxon>Caldisericota/Cryosericota group</taxon>
        <taxon>Caldisericota</taxon>
        <taxon>Caldisericia</taxon>
        <taxon>Caldisericales</taxon>
        <taxon>Caldisericaceae</taxon>
        <taxon>Caldisericum</taxon>
    </lineage>
</organism>
<keyword evidence="2" id="KW-0805">Transcription regulation</keyword>
<proteinExistence type="inferred from homology"/>
<evidence type="ECO:0000256" key="1">
    <source>
        <dbReference type="ARBA" id="ARBA00010641"/>
    </source>
</evidence>
<evidence type="ECO:0000259" key="6">
    <source>
        <dbReference type="Pfam" id="PF04542"/>
    </source>
</evidence>
<dbReference type="InterPro" id="IPR039425">
    <property type="entry name" value="RNA_pol_sigma-70-like"/>
</dbReference>
<dbReference type="InterPro" id="IPR014284">
    <property type="entry name" value="RNA_pol_sigma-70_dom"/>
</dbReference>
<dbReference type="InterPro" id="IPR007630">
    <property type="entry name" value="RNA_pol_sigma70_r4"/>
</dbReference>
<feature type="domain" description="RNA polymerase sigma-70 region 2" evidence="6">
    <location>
        <begin position="30"/>
        <end position="96"/>
    </location>
</feature>
<comment type="caution">
    <text evidence="8">The sequence shown here is derived from an EMBL/GenBank/DDBJ whole genome shotgun (WGS) entry which is preliminary data.</text>
</comment>
<keyword evidence="3" id="KW-0731">Sigma factor</keyword>
<keyword evidence="5" id="KW-0804">Transcription</keyword>
<dbReference type="Gene3D" id="1.10.10.10">
    <property type="entry name" value="Winged helix-like DNA-binding domain superfamily/Winged helix DNA-binding domain"/>
    <property type="match status" value="1"/>
</dbReference>
<dbReference type="AlphaFoldDB" id="A0A7C4XZZ9"/>
<dbReference type="GO" id="GO:0006352">
    <property type="term" value="P:DNA-templated transcription initiation"/>
    <property type="evidence" value="ECO:0007669"/>
    <property type="project" value="InterPro"/>
</dbReference>
<dbReference type="Pfam" id="PF04545">
    <property type="entry name" value="Sigma70_r4"/>
    <property type="match status" value="1"/>
</dbReference>
<comment type="similarity">
    <text evidence="1">Belongs to the sigma-70 factor family. ECF subfamily.</text>
</comment>
<dbReference type="InterPro" id="IPR013325">
    <property type="entry name" value="RNA_pol_sigma_r2"/>
</dbReference>
<name>A0A7C4XZZ9_9BACT</name>
<dbReference type="PANTHER" id="PTHR43133:SF8">
    <property type="entry name" value="RNA POLYMERASE SIGMA FACTOR HI_1459-RELATED"/>
    <property type="match status" value="1"/>
</dbReference>
<dbReference type="EMBL" id="DTHV01000032">
    <property type="protein sequence ID" value="HGW60035.1"/>
    <property type="molecule type" value="Genomic_DNA"/>
</dbReference>
<dbReference type="Gene3D" id="1.10.1740.10">
    <property type="match status" value="1"/>
</dbReference>
<dbReference type="InterPro" id="IPR013324">
    <property type="entry name" value="RNA_pol_sigma_r3/r4-like"/>
</dbReference>
<dbReference type="CDD" id="cd06171">
    <property type="entry name" value="Sigma70_r4"/>
    <property type="match status" value="1"/>
</dbReference>
<dbReference type="SUPFAM" id="SSF88659">
    <property type="entry name" value="Sigma3 and sigma4 domains of RNA polymerase sigma factors"/>
    <property type="match status" value="1"/>
</dbReference>
<dbReference type="GO" id="GO:0003677">
    <property type="term" value="F:DNA binding"/>
    <property type="evidence" value="ECO:0007669"/>
    <property type="project" value="UniProtKB-KW"/>
</dbReference>
<sequence length="192" mass="23290">MCVYRSGEVDERALIQRLKIGDEVAFREFFNHYYERVFFYAYRRVKMREVAEDITQETFLKFVHTLSSFELKEGYHLDTWIYAIERNTIRDWFRRNLGKEVLSLEEKFNNKFKPILEDPFETAENEEINEVVNKAVEQLNENYRDVIKMRFYEGKSIKEIASLLKKSEDNVKVIQFRALKRLREIIEGYINE</sequence>
<dbReference type="NCBIfam" id="TIGR02937">
    <property type="entry name" value="sigma70-ECF"/>
    <property type="match status" value="1"/>
</dbReference>